<dbReference type="EMBL" id="CP036269">
    <property type="protein sequence ID" value="QDT44091.1"/>
    <property type="molecule type" value="Genomic_DNA"/>
</dbReference>
<name>A0A517RJN9_9PLAN</name>
<evidence type="ECO:0000313" key="3">
    <source>
        <dbReference type="Proteomes" id="UP000317171"/>
    </source>
</evidence>
<dbReference type="RefSeq" id="WP_145219264.1">
    <property type="nucleotide sequence ID" value="NZ_CP036269.1"/>
</dbReference>
<proteinExistence type="predicted"/>
<evidence type="ECO:0000313" key="2">
    <source>
        <dbReference type="EMBL" id="QDT44091.1"/>
    </source>
</evidence>
<keyword evidence="3" id="KW-1185">Reference proteome</keyword>
<sequence>MMKNVLRLLVCVTIPLVISEHRAAAEEAPPAEVGRYQAVTSFDGRIFVLDTATGQCWSRSSRGTWHDEGNPTRMNPGRQANKTPEPPLLLKLPSDSVEMTIIQREERAVPGSDGTVMLRLGDITEGQVLLTVIAADGTVLHKRTSVKQGDQIQFVVGKKQYVLKITEMRNFLLGDDFAKIRIQEADKGNSKDKLRSEKQEP</sequence>
<dbReference type="KEGG" id="gaz:Pan241w_41970"/>
<dbReference type="AlphaFoldDB" id="A0A517RJN9"/>
<protein>
    <submittedName>
        <fullName evidence="2">Uncharacterized protein</fullName>
    </submittedName>
</protein>
<gene>
    <name evidence="2" type="ORF">Pan241w_41970</name>
</gene>
<organism evidence="2 3">
    <name type="scientific">Gimesia alba</name>
    <dbReference type="NCBI Taxonomy" id="2527973"/>
    <lineage>
        <taxon>Bacteria</taxon>
        <taxon>Pseudomonadati</taxon>
        <taxon>Planctomycetota</taxon>
        <taxon>Planctomycetia</taxon>
        <taxon>Planctomycetales</taxon>
        <taxon>Planctomycetaceae</taxon>
        <taxon>Gimesia</taxon>
    </lineage>
</organism>
<reference evidence="2 3" key="1">
    <citation type="submission" date="2019-02" db="EMBL/GenBank/DDBJ databases">
        <title>Deep-cultivation of Planctomycetes and their phenomic and genomic characterization uncovers novel biology.</title>
        <authorList>
            <person name="Wiegand S."/>
            <person name="Jogler M."/>
            <person name="Boedeker C."/>
            <person name="Pinto D."/>
            <person name="Vollmers J."/>
            <person name="Rivas-Marin E."/>
            <person name="Kohn T."/>
            <person name="Peeters S.H."/>
            <person name="Heuer A."/>
            <person name="Rast P."/>
            <person name="Oberbeckmann S."/>
            <person name="Bunk B."/>
            <person name="Jeske O."/>
            <person name="Meyerdierks A."/>
            <person name="Storesund J.E."/>
            <person name="Kallscheuer N."/>
            <person name="Luecker S."/>
            <person name="Lage O.M."/>
            <person name="Pohl T."/>
            <person name="Merkel B.J."/>
            <person name="Hornburger P."/>
            <person name="Mueller R.-W."/>
            <person name="Bruemmer F."/>
            <person name="Labrenz M."/>
            <person name="Spormann A.M."/>
            <person name="Op den Camp H."/>
            <person name="Overmann J."/>
            <person name="Amann R."/>
            <person name="Jetten M.S.M."/>
            <person name="Mascher T."/>
            <person name="Medema M.H."/>
            <person name="Devos D.P."/>
            <person name="Kaster A.-K."/>
            <person name="Ovreas L."/>
            <person name="Rohde M."/>
            <person name="Galperin M.Y."/>
            <person name="Jogler C."/>
        </authorList>
    </citation>
    <scope>NUCLEOTIDE SEQUENCE [LARGE SCALE GENOMIC DNA]</scope>
    <source>
        <strain evidence="2 3">Pan241w</strain>
    </source>
</reference>
<dbReference type="Proteomes" id="UP000317171">
    <property type="component" value="Chromosome"/>
</dbReference>
<accession>A0A517RJN9</accession>
<evidence type="ECO:0000256" key="1">
    <source>
        <dbReference type="SAM" id="MobiDB-lite"/>
    </source>
</evidence>
<feature type="region of interest" description="Disordered" evidence="1">
    <location>
        <begin position="60"/>
        <end position="87"/>
    </location>
</feature>